<evidence type="ECO:0000256" key="7">
    <source>
        <dbReference type="ARBA" id="ARBA00022723"/>
    </source>
</evidence>
<keyword evidence="3" id="KW-1003">Cell membrane</keyword>
<keyword evidence="7" id="KW-0479">Metal-binding</keyword>
<dbReference type="InterPro" id="IPR006656">
    <property type="entry name" value="Mopterin_OxRdtase"/>
</dbReference>
<evidence type="ECO:0000256" key="14">
    <source>
        <dbReference type="ARBA" id="ARBA00064297"/>
    </source>
</evidence>
<evidence type="ECO:0000256" key="15">
    <source>
        <dbReference type="ARBA" id="ARBA00067659"/>
    </source>
</evidence>
<dbReference type="InterPro" id="IPR006657">
    <property type="entry name" value="MoPterin_dinucl-bd_dom"/>
</dbReference>
<dbReference type="InterPro" id="IPR054351">
    <property type="entry name" value="NADH_UbQ_OxRdtase_ferredoxin"/>
</dbReference>
<evidence type="ECO:0000256" key="2">
    <source>
        <dbReference type="ARBA" id="ARBA00004417"/>
    </source>
</evidence>
<keyword evidence="5" id="KW-0997">Cell inner membrane</keyword>
<evidence type="ECO:0000259" key="18">
    <source>
        <dbReference type="PROSITE" id="PS51379"/>
    </source>
</evidence>
<evidence type="ECO:0000259" key="17">
    <source>
        <dbReference type="PROSITE" id="PS51085"/>
    </source>
</evidence>
<dbReference type="Gene3D" id="2.40.40.20">
    <property type="match status" value="1"/>
</dbReference>
<dbReference type="InterPro" id="IPR017900">
    <property type="entry name" value="4Fe4S_Fe_S_CS"/>
</dbReference>
<evidence type="ECO:0000256" key="9">
    <source>
        <dbReference type="ARBA" id="ARBA00023002"/>
    </source>
</evidence>
<accession>A5G7M4</accession>
<evidence type="ECO:0000256" key="1">
    <source>
        <dbReference type="ARBA" id="ARBA00001966"/>
    </source>
</evidence>
<keyword evidence="6" id="KW-0001">2Fe-2S</keyword>
<dbReference type="InterPro" id="IPR006963">
    <property type="entry name" value="Mopterin_OxRdtase_4Fe-4S_dom"/>
</dbReference>
<dbReference type="KEGG" id="gur:Gura_3639"/>
<dbReference type="PROSITE" id="PS51669">
    <property type="entry name" value="4FE4S_MOW_BIS_MGD"/>
    <property type="match status" value="1"/>
</dbReference>
<evidence type="ECO:0000256" key="3">
    <source>
        <dbReference type="ARBA" id="ARBA00022475"/>
    </source>
</evidence>
<evidence type="ECO:0000256" key="12">
    <source>
        <dbReference type="ARBA" id="ARBA00023136"/>
    </source>
</evidence>
<dbReference type="InterPro" id="IPR001041">
    <property type="entry name" value="2Fe-2S_ferredoxin-type"/>
</dbReference>
<dbReference type="EMBL" id="CP000698">
    <property type="protein sequence ID" value="ABQ27792.1"/>
    <property type="molecule type" value="Genomic_DNA"/>
</dbReference>
<dbReference type="PROSITE" id="PS00642">
    <property type="entry name" value="COMPLEX1_75K_2"/>
    <property type="match status" value="1"/>
</dbReference>
<dbReference type="InterPro" id="IPR050123">
    <property type="entry name" value="Prok_molybdopt-oxidoreductase"/>
</dbReference>
<dbReference type="SMART" id="SM00929">
    <property type="entry name" value="NADH-G_4Fe-4S_3"/>
    <property type="match status" value="1"/>
</dbReference>
<dbReference type="FunFam" id="3.30.70.20:FF:000035">
    <property type="entry name" value="Iron hydrogenase 1"/>
    <property type="match status" value="1"/>
</dbReference>
<dbReference type="FunFam" id="3.10.20.740:FF:000005">
    <property type="entry name" value="NADH:ubiquinone oxidoreductase subunit"/>
    <property type="match status" value="1"/>
</dbReference>
<dbReference type="InterPro" id="IPR036010">
    <property type="entry name" value="2Fe-2S_ferredoxin-like_sf"/>
</dbReference>
<dbReference type="PROSITE" id="PS00932">
    <property type="entry name" value="MOLYBDOPTERIN_PROK_3"/>
    <property type="match status" value="1"/>
</dbReference>
<dbReference type="OrthoDB" id="9816402at2"/>
<comment type="cofactor">
    <cofactor evidence="13">
        <name>[2Fe-2S] cluster</name>
        <dbReference type="ChEBI" id="CHEBI:190135"/>
    </cofactor>
</comment>
<evidence type="ECO:0000256" key="5">
    <source>
        <dbReference type="ARBA" id="ARBA00022519"/>
    </source>
</evidence>
<keyword evidence="12" id="KW-0472">Membrane</keyword>
<evidence type="ECO:0000259" key="19">
    <source>
        <dbReference type="PROSITE" id="PS51669"/>
    </source>
</evidence>
<keyword evidence="9" id="KW-0560">Oxidoreductase</keyword>
<dbReference type="PROSITE" id="PS51085">
    <property type="entry name" value="2FE2S_FER_2"/>
    <property type="match status" value="1"/>
</dbReference>
<comment type="subunit">
    <text evidence="14">Heterotetramer with 2 beta subunits.</text>
</comment>
<keyword evidence="4" id="KW-0004">4Fe-4S</keyword>
<dbReference type="PROSITE" id="PS51839">
    <property type="entry name" value="4FE4S_HC3"/>
    <property type="match status" value="1"/>
</dbReference>
<dbReference type="RefSeq" id="WP_011940446.1">
    <property type="nucleotide sequence ID" value="NC_009483.1"/>
</dbReference>
<dbReference type="Pfam" id="PF00384">
    <property type="entry name" value="Molybdopterin"/>
    <property type="match status" value="1"/>
</dbReference>
<sequence>MVNLTIDGKNTTVAKGTTILDAAATVGIKIPTLCWLQKVSPTGACRVCAVEIEGVDRTMTACNTPVKDGIKVTTQSDKLTEIRRKVMELMLVNHPLDCPVCDAGGECDLQDACYGLDVAKQEYSALLERRQIRYDWPLIESDPNRCILCEKCVKVDHEIVGCDAIAVVNRGEATIIDTIDGKPLNCEFCGNCVAACPTGTLISKPFKFRGRPWTFKITKSVCAFCGNGCQIEYHSRNGKVERVTSDDATFNHGNLCINGRFGYSYLNSAERVTTPLVREETGSQSKSDWNRAMAYASDKLLDIVKASGPDAVAGIGSPRVTNEENFLFQKLMRVAVGTNHIDSEARLGYAGAQAVLKEKLGFTGASAAIDRIDTAAAILVIGTDLNAEATGAEYRVIKAATKNDARLVLANMRDVKLKKFANNHLKYRPGSEQALINGLMKAILDAGLEDKEFVQGKVNNLDTLKTALSGQSLADLAAAAGVAEADLREAATLIGGKKSVAILFGSDLMRSTHAAEKVAALADLALLTGCLGKDSGGLFPVDAKNNTQGLLDVGVSPDHLSGYQASTAKGKDLWQIIDGIEQGSIKALYLLGSDLTTFPNNGRIKRALAKLELLIVQDIFNSEVVQLAHVVFPAAAAAEKSGSFTTTDNRVQCLGKAVDAVGDAREDWDIIAELYNRLTFASHVYSPGELLREFKDLSPLYSGECSVVDGRCAGTGKQAAALKTALAFSPLASPAATATDQFQILVGAIGFHNGTMSTRSENNLSVSAEGYIEIFAGDAAKLGIVDGASVKVSSASGSITGKARVSEKLQPGLLFAPIHFRDLNANALLAGNANMVGVKVEKA</sequence>
<evidence type="ECO:0000256" key="11">
    <source>
        <dbReference type="ARBA" id="ARBA00023014"/>
    </source>
</evidence>
<dbReference type="Proteomes" id="UP000006695">
    <property type="component" value="Chromosome"/>
</dbReference>
<dbReference type="SUPFAM" id="SSF53706">
    <property type="entry name" value="Formate dehydrogenase/DMSO reductase, domains 1-3"/>
    <property type="match status" value="1"/>
</dbReference>
<evidence type="ECO:0000313" key="21">
    <source>
        <dbReference type="EMBL" id="ABQ27792.1"/>
    </source>
</evidence>
<dbReference type="GO" id="GO:0016491">
    <property type="term" value="F:oxidoreductase activity"/>
    <property type="evidence" value="ECO:0007669"/>
    <property type="project" value="UniProtKB-KW"/>
</dbReference>
<dbReference type="Pfam" id="PF22117">
    <property type="entry name" value="Fer4_Nqo3"/>
    <property type="match status" value="1"/>
</dbReference>
<name>A5G7M4_GEOUR</name>
<dbReference type="HOGENOM" id="CLU_000422_4_0_7"/>
<dbReference type="Pfam" id="PF10588">
    <property type="entry name" value="NADH-G_4Fe-4S_3"/>
    <property type="match status" value="1"/>
</dbReference>
<reference evidence="21 22" key="1">
    <citation type="submission" date="2007-05" db="EMBL/GenBank/DDBJ databases">
        <title>Complete sequence of Geobacter uraniireducens Rf4.</title>
        <authorList>
            <consortium name="US DOE Joint Genome Institute"/>
            <person name="Copeland A."/>
            <person name="Lucas S."/>
            <person name="Lapidus A."/>
            <person name="Barry K."/>
            <person name="Detter J.C."/>
            <person name="Glavina del Rio T."/>
            <person name="Hammon N."/>
            <person name="Israni S."/>
            <person name="Dalin E."/>
            <person name="Tice H."/>
            <person name="Pitluck S."/>
            <person name="Chertkov O."/>
            <person name="Brettin T."/>
            <person name="Bruce D."/>
            <person name="Han C."/>
            <person name="Schmutz J."/>
            <person name="Larimer F."/>
            <person name="Land M."/>
            <person name="Hauser L."/>
            <person name="Kyrpides N."/>
            <person name="Mikhailova N."/>
            <person name="Shelobolina E."/>
            <person name="Aklujkar M."/>
            <person name="Lovley D."/>
            <person name="Richardson P."/>
        </authorList>
    </citation>
    <scope>NUCLEOTIDE SEQUENCE [LARGE SCALE GENOMIC DNA]</scope>
    <source>
        <strain evidence="22">ATCC BAA-1134 / JCM 13001 / Rf4</strain>
    </source>
</reference>
<organism evidence="21 22">
    <name type="scientific">Geotalea uraniireducens (strain Rf4)</name>
    <name type="common">Geobacter uraniireducens</name>
    <dbReference type="NCBI Taxonomy" id="351605"/>
    <lineage>
        <taxon>Bacteria</taxon>
        <taxon>Pseudomonadati</taxon>
        <taxon>Thermodesulfobacteriota</taxon>
        <taxon>Desulfuromonadia</taxon>
        <taxon>Geobacterales</taxon>
        <taxon>Geobacteraceae</taxon>
        <taxon>Geotalea</taxon>
    </lineage>
</organism>
<proteinExistence type="predicted"/>
<dbReference type="Pfam" id="PF01568">
    <property type="entry name" value="Molydop_binding"/>
    <property type="match status" value="1"/>
</dbReference>
<protein>
    <recommendedName>
        <fullName evidence="15">NADPH-Fe(3+) oxidoreductase subunit alpha</fullName>
    </recommendedName>
    <alternativeName>
        <fullName evidence="16">Soluble Fe(3+) reductase alpha subunit</fullName>
    </alternativeName>
</protein>
<dbReference type="Pfam" id="PF13510">
    <property type="entry name" value="Fer2_4"/>
    <property type="match status" value="1"/>
</dbReference>
<dbReference type="InterPro" id="IPR006655">
    <property type="entry name" value="Mopterin_OxRdtase_prok_CS"/>
</dbReference>
<evidence type="ECO:0000256" key="10">
    <source>
        <dbReference type="ARBA" id="ARBA00023004"/>
    </source>
</evidence>
<dbReference type="InterPro" id="IPR000283">
    <property type="entry name" value="NADH_UbQ_OxRdtase_75kDa_su_CS"/>
</dbReference>
<dbReference type="Gene3D" id="2.20.25.90">
    <property type="entry name" value="ADC-like domains"/>
    <property type="match status" value="1"/>
</dbReference>
<dbReference type="AlphaFoldDB" id="A5G7M4"/>
<evidence type="ECO:0000313" key="22">
    <source>
        <dbReference type="Proteomes" id="UP000006695"/>
    </source>
</evidence>
<feature type="domain" description="4Fe-4S ferredoxin-type" evidence="18">
    <location>
        <begin position="172"/>
        <end position="206"/>
    </location>
</feature>
<keyword evidence="10" id="KW-0408">Iron</keyword>
<gene>
    <name evidence="21" type="ordered locus">Gura_3639</name>
</gene>
<dbReference type="Pfam" id="PF04879">
    <property type="entry name" value="Molybdop_Fe4S4"/>
    <property type="match status" value="1"/>
</dbReference>
<dbReference type="GO" id="GO:0008137">
    <property type="term" value="F:NADH dehydrogenase (ubiquinone) activity"/>
    <property type="evidence" value="ECO:0007669"/>
    <property type="project" value="InterPro"/>
</dbReference>
<evidence type="ECO:0000256" key="13">
    <source>
        <dbReference type="ARBA" id="ARBA00034078"/>
    </source>
</evidence>
<evidence type="ECO:0000256" key="16">
    <source>
        <dbReference type="ARBA" id="ARBA00076894"/>
    </source>
</evidence>
<dbReference type="SMART" id="SM00926">
    <property type="entry name" value="Molybdop_Fe4S4"/>
    <property type="match status" value="1"/>
</dbReference>
<dbReference type="PANTHER" id="PTHR43105:SF9">
    <property type="entry name" value="NADPH-FE(3+) OXIDOREDUCTASE SUBUNIT ALPHA"/>
    <property type="match status" value="1"/>
</dbReference>
<dbReference type="Gene3D" id="3.10.20.740">
    <property type="match status" value="1"/>
</dbReference>
<keyword evidence="11" id="KW-0411">Iron-sulfur</keyword>
<feature type="domain" description="4Fe-4S Mo/W bis-MGD-type" evidence="19">
    <location>
        <begin position="215"/>
        <end position="270"/>
    </location>
</feature>
<dbReference type="Gene3D" id="3.30.70.20">
    <property type="match status" value="1"/>
</dbReference>
<keyword evidence="22" id="KW-1185">Reference proteome</keyword>
<dbReference type="SUPFAM" id="SSF54292">
    <property type="entry name" value="2Fe-2S ferredoxin-like"/>
    <property type="match status" value="1"/>
</dbReference>
<dbReference type="GO" id="GO:0042773">
    <property type="term" value="P:ATP synthesis coupled electron transport"/>
    <property type="evidence" value="ECO:0007669"/>
    <property type="project" value="InterPro"/>
</dbReference>
<dbReference type="GO" id="GO:0051537">
    <property type="term" value="F:2 iron, 2 sulfur cluster binding"/>
    <property type="evidence" value="ECO:0007669"/>
    <property type="project" value="UniProtKB-KW"/>
</dbReference>
<dbReference type="CDD" id="cd00207">
    <property type="entry name" value="fer2"/>
    <property type="match status" value="1"/>
</dbReference>
<dbReference type="GO" id="GO:0043546">
    <property type="term" value="F:molybdopterin cofactor binding"/>
    <property type="evidence" value="ECO:0007669"/>
    <property type="project" value="InterPro"/>
</dbReference>
<dbReference type="GO" id="GO:0005886">
    <property type="term" value="C:plasma membrane"/>
    <property type="evidence" value="ECO:0007669"/>
    <property type="project" value="UniProtKB-SubCell"/>
</dbReference>
<dbReference type="SUPFAM" id="SSF54862">
    <property type="entry name" value="4Fe-4S ferredoxins"/>
    <property type="match status" value="1"/>
</dbReference>
<evidence type="ECO:0000256" key="4">
    <source>
        <dbReference type="ARBA" id="ARBA00022485"/>
    </source>
</evidence>
<evidence type="ECO:0000259" key="20">
    <source>
        <dbReference type="PROSITE" id="PS51839"/>
    </source>
</evidence>
<comment type="subcellular location">
    <subcellularLocation>
        <location evidence="2">Cell inner membrane</location>
        <topology evidence="2">Peripheral membrane protein</topology>
    </subcellularLocation>
</comment>
<dbReference type="Gene3D" id="3.40.50.740">
    <property type="match status" value="1"/>
</dbReference>
<feature type="domain" description="2Fe-2S ferredoxin-type" evidence="17">
    <location>
        <begin position="1"/>
        <end position="78"/>
    </location>
</feature>
<dbReference type="GO" id="GO:0051539">
    <property type="term" value="F:4 iron, 4 sulfur cluster binding"/>
    <property type="evidence" value="ECO:0007669"/>
    <property type="project" value="UniProtKB-KW"/>
</dbReference>
<dbReference type="PROSITE" id="PS00641">
    <property type="entry name" value="COMPLEX1_75K_1"/>
    <property type="match status" value="1"/>
</dbReference>
<evidence type="ECO:0000256" key="6">
    <source>
        <dbReference type="ARBA" id="ARBA00022714"/>
    </source>
</evidence>
<dbReference type="SUPFAM" id="SSF50692">
    <property type="entry name" value="ADC-like"/>
    <property type="match status" value="1"/>
</dbReference>
<dbReference type="InterPro" id="IPR009010">
    <property type="entry name" value="Asp_de-COase-like_dom_sf"/>
</dbReference>
<dbReference type="PROSITE" id="PS00198">
    <property type="entry name" value="4FE4S_FER_1"/>
    <property type="match status" value="1"/>
</dbReference>
<comment type="cofactor">
    <cofactor evidence="1">
        <name>[4Fe-4S] cluster</name>
        <dbReference type="ChEBI" id="CHEBI:49883"/>
    </cofactor>
</comment>
<dbReference type="InterPro" id="IPR017896">
    <property type="entry name" value="4Fe4S_Fe-S-bd"/>
</dbReference>
<evidence type="ECO:0000256" key="8">
    <source>
        <dbReference type="ARBA" id="ARBA00022737"/>
    </source>
</evidence>
<dbReference type="InterPro" id="IPR019574">
    <property type="entry name" value="NADH_UbQ_OxRdtase_Gsu_4Fe4S-bd"/>
</dbReference>
<dbReference type="PANTHER" id="PTHR43105">
    <property type="entry name" value="RESPIRATORY NITRATE REDUCTASE"/>
    <property type="match status" value="1"/>
</dbReference>
<dbReference type="Gene3D" id="3.40.228.10">
    <property type="entry name" value="Dimethylsulfoxide Reductase, domain 2"/>
    <property type="match status" value="1"/>
</dbReference>
<dbReference type="PROSITE" id="PS51379">
    <property type="entry name" value="4FE4S_FER_2"/>
    <property type="match status" value="1"/>
</dbReference>
<keyword evidence="8" id="KW-0677">Repeat</keyword>
<dbReference type="GO" id="GO:0046872">
    <property type="term" value="F:metal ion binding"/>
    <property type="evidence" value="ECO:0007669"/>
    <property type="project" value="UniProtKB-KW"/>
</dbReference>
<feature type="domain" description="4Fe-4S His(Cys)3-ligated-type" evidence="20">
    <location>
        <begin position="78"/>
        <end position="117"/>
    </location>
</feature>
<dbReference type="STRING" id="351605.Gura_3639"/>